<name>A0A9P1H9L0_9PEZI</name>
<feature type="domain" description="CBM1" evidence="11">
    <location>
        <begin position="319"/>
        <end position="355"/>
    </location>
</feature>
<evidence type="ECO:0000256" key="4">
    <source>
        <dbReference type="ARBA" id="ARBA00022729"/>
    </source>
</evidence>
<dbReference type="Pfam" id="PF00734">
    <property type="entry name" value="CBM_1"/>
    <property type="match status" value="1"/>
</dbReference>
<dbReference type="GO" id="GO:0030248">
    <property type="term" value="F:cellulose binding"/>
    <property type="evidence" value="ECO:0007669"/>
    <property type="project" value="InterPro"/>
</dbReference>
<evidence type="ECO:0000256" key="7">
    <source>
        <dbReference type="ARBA" id="ARBA00023277"/>
    </source>
</evidence>
<dbReference type="InterPro" id="IPR000254">
    <property type="entry name" value="CBD"/>
</dbReference>
<dbReference type="GO" id="GO:0005576">
    <property type="term" value="C:extracellular region"/>
    <property type="evidence" value="ECO:0007669"/>
    <property type="project" value="UniProtKB-SubCell"/>
</dbReference>
<keyword evidence="4 10" id="KW-0732">Signal</keyword>
<keyword evidence="3" id="KW-0964">Secreted</keyword>
<evidence type="ECO:0000313" key="13">
    <source>
        <dbReference type="Proteomes" id="UP000838763"/>
    </source>
</evidence>
<feature type="chain" id="PRO_5040124385" description="CBM1 domain-containing protein" evidence="10">
    <location>
        <begin position="23"/>
        <end position="355"/>
    </location>
</feature>
<comment type="subcellular location">
    <subcellularLocation>
        <location evidence="1">Secreted</location>
    </subcellularLocation>
</comment>
<evidence type="ECO:0000256" key="6">
    <source>
        <dbReference type="ARBA" id="ARBA00023180"/>
    </source>
</evidence>
<dbReference type="Proteomes" id="UP000838763">
    <property type="component" value="Unassembled WGS sequence"/>
</dbReference>
<dbReference type="Pfam" id="PF10503">
    <property type="entry name" value="Esterase_PHB"/>
    <property type="match status" value="1"/>
</dbReference>
<keyword evidence="2" id="KW-0719">Serine esterase</keyword>
<evidence type="ECO:0000256" key="5">
    <source>
        <dbReference type="ARBA" id="ARBA00022801"/>
    </source>
</evidence>
<keyword evidence="13" id="KW-1185">Reference proteome</keyword>
<protein>
    <recommendedName>
        <fullName evidence="11">CBM1 domain-containing protein</fullName>
    </recommendedName>
</protein>
<sequence length="355" mass="37156">MGLFKTVISAIAGLSALAGVNAASLQQVSSFGSNPSGARMYIYVPDKVASNPAIVVAIHYCTGTASAYYNGTPYARLADQHGFIVIYPESPTTAAAGTNAIANMVTYTLGQYNGDKSRVFVTGTSSGAMMTNVLAGTYPDMFAAASVYAGVPAGCFYTGTVAGWNNTCSSGQSIHTQAEWASTALAMYAGYPASSPRPKMQIYHGDADTVLYPQNWQETVKQWTGVFGYSTNAVTTETGLFGGAWTRYTYGPKVQGILGAGVSHNLPIQGDEDMKWFGIVGGSTTTSTSSTTLVTSTKTTSTSTTTSKPPATTTTAAAGGQTRWGQCAGIGWTGPTSCQSPYTCTYFNDWYSQCL</sequence>
<proteinExistence type="predicted"/>
<organism evidence="12 13">
    <name type="scientific">Parascedosporium putredinis</name>
    <dbReference type="NCBI Taxonomy" id="1442378"/>
    <lineage>
        <taxon>Eukaryota</taxon>
        <taxon>Fungi</taxon>
        <taxon>Dikarya</taxon>
        <taxon>Ascomycota</taxon>
        <taxon>Pezizomycotina</taxon>
        <taxon>Sordariomycetes</taxon>
        <taxon>Hypocreomycetidae</taxon>
        <taxon>Microascales</taxon>
        <taxon>Microascaceae</taxon>
        <taxon>Parascedosporium</taxon>
    </lineage>
</organism>
<dbReference type="InterPro" id="IPR010126">
    <property type="entry name" value="Esterase_phb"/>
</dbReference>
<dbReference type="PANTHER" id="PTHR43037:SF3">
    <property type="entry name" value="FERULOYL ESTERASE B"/>
    <property type="match status" value="1"/>
</dbReference>
<dbReference type="PANTHER" id="PTHR43037">
    <property type="entry name" value="UNNAMED PRODUCT-RELATED"/>
    <property type="match status" value="1"/>
</dbReference>
<dbReference type="GO" id="GO:0000272">
    <property type="term" value="P:polysaccharide catabolic process"/>
    <property type="evidence" value="ECO:0007669"/>
    <property type="project" value="UniProtKB-KW"/>
</dbReference>
<dbReference type="Gene3D" id="3.40.50.1820">
    <property type="entry name" value="alpha/beta hydrolase"/>
    <property type="match status" value="1"/>
</dbReference>
<evidence type="ECO:0000256" key="3">
    <source>
        <dbReference type="ARBA" id="ARBA00022525"/>
    </source>
</evidence>
<dbReference type="GO" id="GO:0052689">
    <property type="term" value="F:carboxylic ester hydrolase activity"/>
    <property type="evidence" value="ECO:0007669"/>
    <property type="project" value="UniProtKB-KW"/>
</dbReference>
<evidence type="ECO:0000256" key="1">
    <source>
        <dbReference type="ARBA" id="ARBA00004613"/>
    </source>
</evidence>
<keyword evidence="8" id="KW-0624">Polysaccharide degradation</keyword>
<reference evidence="12" key="1">
    <citation type="submission" date="2022-11" db="EMBL/GenBank/DDBJ databases">
        <authorList>
            <person name="Scott C."/>
            <person name="Bruce N."/>
        </authorList>
    </citation>
    <scope>NUCLEOTIDE SEQUENCE</scope>
</reference>
<comment type="caution">
    <text evidence="12">The sequence shown here is derived from an EMBL/GenBank/DDBJ whole genome shotgun (WGS) entry which is preliminary data.</text>
</comment>
<evidence type="ECO:0000256" key="10">
    <source>
        <dbReference type="SAM" id="SignalP"/>
    </source>
</evidence>
<dbReference type="SUPFAM" id="SSF53474">
    <property type="entry name" value="alpha/beta-Hydrolases"/>
    <property type="match status" value="2"/>
</dbReference>
<dbReference type="AlphaFoldDB" id="A0A9P1H9L0"/>
<keyword evidence="5" id="KW-0378">Hydrolase</keyword>
<feature type="region of interest" description="Disordered" evidence="9">
    <location>
        <begin position="297"/>
        <end position="318"/>
    </location>
</feature>
<dbReference type="PROSITE" id="PS51164">
    <property type="entry name" value="CBM1_2"/>
    <property type="match status" value="1"/>
</dbReference>
<evidence type="ECO:0000259" key="11">
    <source>
        <dbReference type="PROSITE" id="PS51164"/>
    </source>
</evidence>
<keyword evidence="7" id="KW-0119">Carbohydrate metabolism</keyword>
<dbReference type="OrthoDB" id="2425929at2759"/>
<evidence type="ECO:0000256" key="2">
    <source>
        <dbReference type="ARBA" id="ARBA00022487"/>
    </source>
</evidence>
<evidence type="ECO:0000256" key="8">
    <source>
        <dbReference type="ARBA" id="ARBA00023326"/>
    </source>
</evidence>
<keyword evidence="6" id="KW-0325">Glycoprotein</keyword>
<evidence type="ECO:0000256" key="9">
    <source>
        <dbReference type="SAM" id="MobiDB-lite"/>
    </source>
</evidence>
<gene>
    <name evidence="12" type="ORF">PPNO1_LOCUS8056</name>
</gene>
<dbReference type="InterPro" id="IPR050955">
    <property type="entry name" value="Plant_Biomass_Hydrol_Est"/>
</dbReference>
<accession>A0A9P1H9L0</accession>
<dbReference type="InterPro" id="IPR029058">
    <property type="entry name" value="AB_hydrolase_fold"/>
</dbReference>
<feature type="signal peptide" evidence="10">
    <location>
        <begin position="1"/>
        <end position="22"/>
    </location>
</feature>
<dbReference type="EMBL" id="CALLCH030000018">
    <property type="protein sequence ID" value="CAI4218475.1"/>
    <property type="molecule type" value="Genomic_DNA"/>
</dbReference>
<evidence type="ECO:0000313" key="12">
    <source>
        <dbReference type="EMBL" id="CAI4218475.1"/>
    </source>
</evidence>
<dbReference type="SMART" id="SM00236">
    <property type="entry name" value="fCBD"/>
    <property type="match status" value="1"/>
</dbReference>